<dbReference type="Pfam" id="PF02696">
    <property type="entry name" value="SelO"/>
    <property type="match status" value="1"/>
</dbReference>
<dbReference type="GO" id="GO:0046872">
    <property type="term" value="F:metal ion binding"/>
    <property type="evidence" value="ECO:0007669"/>
    <property type="project" value="UniProtKB-KW"/>
</dbReference>
<name>A0A1Y2HXJ5_9FUNG</name>
<evidence type="ECO:0000256" key="8">
    <source>
        <dbReference type="ARBA" id="ARBA00022842"/>
    </source>
</evidence>
<keyword evidence="12" id="KW-1185">Reference proteome</keyword>
<keyword evidence="8" id="KW-0460">Magnesium</keyword>
<gene>
    <name evidence="11" type="ORF">BCR44DRAFT_1497868</name>
</gene>
<dbReference type="HAMAP" id="MF_00692">
    <property type="entry name" value="SelO"/>
    <property type="match status" value="1"/>
</dbReference>
<keyword evidence="3" id="KW-0808">Transferase</keyword>
<accession>A0A1Y2HXJ5</accession>
<protein>
    <recommendedName>
        <fullName evidence="9">Selenoprotein O</fullName>
    </recommendedName>
</protein>
<evidence type="ECO:0000256" key="3">
    <source>
        <dbReference type="ARBA" id="ARBA00022679"/>
    </source>
</evidence>
<keyword evidence="6" id="KW-0547">Nucleotide-binding</keyword>
<evidence type="ECO:0000256" key="2">
    <source>
        <dbReference type="ARBA" id="ARBA00009747"/>
    </source>
</evidence>
<dbReference type="GO" id="GO:0005739">
    <property type="term" value="C:mitochondrion"/>
    <property type="evidence" value="ECO:0007669"/>
    <property type="project" value="TreeGrafter"/>
</dbReference>
<dbReference type="GO" id="GO:0070733">
    <property type="term" value="F:AMPylase activity"/>
    <property type="evidence" value="ECO:0007669"/>
    <property type="project" value="TreeGrafter"/>
</dbReference>
<dbReference type="Proteomes" id="UP000193411">
    <property type="component" value="Unassembled WGS sequence"/>
</dbReference>
<comment type="caution">
    <text evidence="11">The sequence shown here is derived from an EMBL/GenBank/DDBJ whole genome shotgun (WGS) entry which is preliminary data.</text>
</comment>
<comment type="cofactor">
    <cofactor evidence="1">
        <name>Mg(2+)</name>
        <dbReference type="ChEBI" id="CHEBI:18420"/>
    </cofactor>
</comment>
<keyword evidence="5" id="KW-0479">Metal-binding</keyword>
<evidence type="ECO:0000256" key="6">
    <source>
        <dbReference type="ARBA" id="ARBA00022741"/>
    </source>
</evidence>
<dbReference type="InterPro" id="IPR003846">
    <property type="entry name" value="SelO"/>
</dbReference>
<dbReference type="GO" id="GO:0005524">
    <property type="term" value="F:ATP binding"/>
    <property type="evidence" value="ECO:0007669"/>
    <property type="project" value="UniProtKB-KW"/>
</dbReference>
<dbReference type="EMBL" id="MCFL01000011">
    <property type="protein sequence ID" value="ORZ37862.1"/>
    <property type="molecule type" value="Genomic_DNA"/>
</dbReference>
<evidence type="ECO:0000313" key="12">
    <source>
        <dbReference type="Proteomes" id="UP000193411"/>
    </source>
</evidence>
<dbReference type="OrthoDB" id="10254721at2759"/>
<evidence type="ECO:0000256" key="5">
    <source>
        <dbReference type="ARBA" id="ARBA00022723"/>
    </source>
</evidence>
<sequence length="650" mass="71561">MSSSTSSSAAASGNASSGIADFKINHFAYISSLPRDPHTPSVAETPEHVMRQARSVPKAAYSFVVPELPPNPELECVSPPALRFLGLNAPDVDFTLKAWSESDRQLLGKYFSGATGVPDAQPWAHMYAGHQFGSFAGQLGDGRAISLGQVKNQQGDMWEVQLKGAGNTPYSRFGDGFAVLRSSIREFLCSEHFAALGIPTSRAATLIRTGQLVHREQLEPGAIVARLAPSWIRFGSFEGFAFRGDIANLAKLIDYTATNVLPSTLTNSVTLGHPDSTPSVTVRMYAEAVRRTAETVAMWDLVAWEHGVLNTDNMSILGLTIDYGPFGFLDHYDPDYIVNHSDSTGRYTLRNQRDIGMWNLAKLANSLVEIVGHELVYNMSLKELAEMTAEGLADTQARQEASKRGRQPLVDEIMKYGEIYSQVYNDGMRKKLGLRTSDSTDEEHIIKPLLAVLEQGQVDWTRFWRNLCHLDPFNPPAPNLSDAVEPLVLRASQVAESASGEACAMPVSSLGDKKTEDDGGDHSLNPVKPPPPMDQVRDAYRKWRTTYLARVKSEMDGGSGFANQEERIRAMRAVNPKFVLRQWIAQATIDAAEKENDREAVARALCVLSDPFAEVPRGVEQFQNLPSRWWDAWAEEPPAWGKGIVCSCSS</sequence>
<dbReference type="STRING" id="765915.A0A1Y2HXJ5"/>
<keyword evidence="7" id="KW-0067">ATP-binding</keyword>
<feature type="compositionally biased region" description="Basic and acidic residues" evidence="10">
    <location>
        <begin position="511"/>
        <end position="521"/>
    </location>
</feature>
<reference evidence="11 12" key="1">
    <citation type="submission" date="2016-07" db="EMBL/GenBank/DDBJ databases">
        <title>Pervasive Adenine N6-methylation of Active Genes in Fungi.</title>
        <authorList>
            <consortium name="DOE Joint Genome Institute"/>
            <person name="Mondo S.J."/>
            <person name="Dannebaum R.O."/>
            <person name="Kuo R.C."/>
            <person name="Labutti K."/>
            <person name="Haridas S."/>
            <person name="Kuo A."/>
            <person name="Salamov A."/>
            <person name="Ahrendt S.R."/>
            <person name="Lipzen A."/>
            <person name="Sullivan W."/>
            <person name="Andreopoulos W.B."/>
            <person name="Clum A."/>
            <person name="Lindquist E."/>
            <person name="Daum C."/>
            <person name="Ramamoorthy G.K."/>
            <person name="Gryganskyi A."/>
            <person name="Culley D."/>
            <person name="Magnuson J.K."/>
            <person name="James T.Y."/>
            <person name="O'Malley M.A."/>
            <person name="Stajich J.E."/>
            <person name="Spatafora J.W."/>
            <person name="Visel A."/>
            <person name="Grigoriev I.V."/>
        </authorList>
    </citation>
    <scope>NUCLEOTIDE SEQUENCE [LARGE SCALE GENOMIC DNA]</scope>
    <source>
        <strain evidence="11 12">PL171</strain>
    </source>
</reference>
<dbReference type="PANTHER" id="PTHR32057:SF14">
    <property type="entry name" value="PROTEIN ADENYLYLTRANSFERASE SELO, MITOCHONDRIAL"/>
    <property type="match status" value="1"/>
</dbReference>
<dbReference type="PANTHER" id="PTHR32057">
    <property type="entry name" value="PROTEIN ADENYLYLTRANSFERASE SELO, MITOCHONDRIAL"/>
    <property type="match status" value="1"/>
</dbReference>
<keyword evidence="4" id="KW-0548">Nucleotidyltransferase</keyword>
<evidence type="ECO:0000256" key="9">
    <source>
        <dbReference type="ARBA" id="ARBA00031547"/>
    </source>
</evidence>
<evidence type="ECO:0000256" key="7">
    <source>
        <dbReference type="ARBA" id="ARBA00022840"/>
    </source>
</evidence>
<evidence type="ECO:0000256" key="1">
    <source>
        <dbReference type="ARBA" id="ARBA00001946"/>
    </source>
</evidence>
<evidence type="ECO:0000256" key="10">
    <source>
        <dbReference type="SAM" id="MobiDB-lite"/>
    </source>
</evidence>
<dbReference type="AlphaFoldDB" id="A0A1Y2HXJ5"/>
<organism evidence="11 12">
    <name type="scientific">Catenaria anguillulae PL171</name>
    <dbReference type="NCBI Taxonomy" id="765915"/>
    <lineage>
        <taxon>Eukaryota</taxon>
        <taxon>Fungi</taxon>
        <taxon>Fungi incertae sedis</taxon>
        <taxon>Blastocladiomycota</taxon>
        <taxon>Blastocladiomycetes</taxon>
        <taxon>Blastocladiales</taxon>
        <taxon>Catenariaceae</taxon>
        <taxon>Catenaria</taxon>
    </lineage>
</organism>
<evidence type="ECO:0000313" key="11">
    <source>
        <dbReference type="EMBL" id="ORZ37862.1"/>
    </source>
</evidence>
<evidence type="ECO:0000256" key="4">
    <source>
        <dbReference type="ARBA" id="ARBA00022695"/>
    </source>
</evidence>
<feature type="region of interest" description="Disordered" evidence="10">
    <location>
        <begin position="500"/>
        <end position="535"/>
    </location>
</feature>
<proteinExistence type="inferred from homology"/>
<comment type="similarity">
    <text evidence="2">Belongs to the SELO family.</text>
</comment>